<dbReference type="RefSeq" id="WP_224477673.1">
    <property type="nucleotide sequence ID" value="NZ_JAIUJS010000003.1"/>
</dbReference>
<comment type="caution">
    <text evidence="18">The sequence shown here is derived from an EMBL/GenBank/DDBJ whole genome shotgun (WGS) entry which is preliminary data.</text>
</comment>
<keyword evidence="10 15" id="KW-0949">S-adenosyl-L-methionine</keyword>
<organism evidence="18 19">
    <name type="scientific">Winogradskyella vincentii</name>
    <dbReference type="NCBI Taxonomy" id="2877122"/>
    <lineage>
        <taxon>Bacteria</taxon>
        <taxon>Pseudomonadati</taxon>
        <taxon>Bacteroidota</taxon>
        <taxon>Flavobacteriia</taxon>
        <taxon>Flavobacteriales</taxon>
        <taxon>Flavobacteriaceae</taxon>
        <taxon>Winogradskyella</taxon>
    </lineage>
</organism>
<evidence type="ECO:0000256" key="3">
    <source>
        <dbReference type="ARBA" id="ARBA00007630"/>
    </source>
</evidence>
<dbReference type="PANTHER" id="PTHR46417:SF1">
    <property type="entry name" value="TRNA (GUANINE-N(1)-)-METHYLTRANSFERASE"/>
    <property type="match status" value="1"/>
</dbReference>
<evidence type="ECO:0000256" key="11">
    <source>
        <dbReference type="ARBA" id="ARBA00022694"/>
    </source>
</evidence>
<evidence type="ECO:0000256" key="15">
    <source>
        <dbReference type="HAMAP-Rule" id="MF_00605"/>
    </source>
</evidence>
<evidence type="ECO:0000313" key="18">
    <source>
        <dbReference type="EMBL" id="MCA0152737.1"/>
    </source>
</evidence>
<sequence>MRIDIITVLPELLKSPFEASILKRAIDAKLVEVHFHNLRDYTTDNYKSVDDYQFGGGAGMVMMIEPIDKCITALKEQRGYDEIIYMTPDGERLSQSIANQISLKKNIIILCGHYKGVDQRVRDTFITREISIGDYVLSGGELGAAVLCDAIIRLIPGVLGNETSALTDSFQDNLLAPPIYTRPREYKGMKVPEVLFSGNFPKIEKWREEQAFQRTKERRPDLIKDNEQQN</sequence>
<protein>
    <recommendedName>
        <fullName evidence="6 15">tRNA (guanine-N(1)-)-methyltransferase</fullName>
        <ecNumber evidence="5 15">2.1.1.228</ecNumber>
    </recommendedName>
    <alternativeName>
        <fullName evidence="12 15">M1G-methyltransferase</fullName>
    </alternativeName>
    <alternativeName>
        <fullName evidence="13 15">tRNA [GM37] methyltransferase</fullName>
    </alternativeName>
</protein>
<dbReference type="EMBL" id="JAIUJS010000003">
    <property type="protein sequence ID" value="MCA0152737.1"/>
    <property type="molecule type" value="Genomic_DNA"/>
</dbReference>
<evidence type="ECO:0000256" key="16">
    <source>
        <dbReference type="RuleBase" id="RU003464"/>
    </source>
</evidence>
<comment type="catalytic activity">
    <reaction evidence="14 15 16">
        <text>guanosine(37) in tRNA + S-adenosyl-L-methionine = N(1)-methylguanosine(37) in tRNA + S-adenosyl-L-homocysteine + H(+)</text>
        <dbReference type="Rhea" id="RHEA:36899"/>
        <dbReference type="Rhea" id="RHEA-COMP:10145"/>
        <dbReference type="Rhea" id="RHEA-COMP:10147"/>
        <dbReference type="ChEBI" id="CHEBI:15378"/>
        <dbReference type="ChEBI" id="CHEBI:57856"/>
        <dbReference type="ChEBI" id="CHEBI:59789"/>
        <dbReference type="ChEBI" id="CHEBI:73542"/>
        <dbReference type="ChEBI" id="CHEBI:74269"/>
        <dbReference type="EC" id="2.1.1.228"/>
    </reaction>
</comment>
<evidence type="ECO:0000256" key="14">
    <source>
        <dbReference type="ARBA" id="ARBA00047783"/>
    </source>
</evidence>
<evidence type="ECO:0000256" key="6">
    <source>
        <dbReference type="ARBA" id="ARBA00014679"/>
    </source>
</evidence>
<proteinExistence type="inferred from homology"/>
<dbReference type="Pfam" id="PF01746">
    <property type="entry name" value="tRNA_m1G_MT"/>
    <property type="match status" value="1"/>
</dbReference>
<dbReference type="NCBIfam" id="TIGR00088">
    <property type="entry name" value="trmD"/>
    <property type="match status" value="1"/>
</dbReference>
<dbReference type="Proteomes" id="UP001198402">
    <property type="component" value="Unassembled WGS sequence"/>
</dbReference>
<keyword evidence="19" id="KW-1185">Reference proteome</keyword>
<evidence type="ECO:0000256" key="7">
    <source>
        <dbReference type="ARBA" id="ARBA00022490"/>
    </source>
</evidence>
<feature type="binding site" evidence="15">
    <location>
        <begin position="132"/>
        <end position="137"/>
    </location>
    <ligand>
        <name>S-adenosyl-L-methionine</name>
        <dbReference type="ChEBI" id="CHEBI:59789"/>
    </ligand>
</feature>
<comment type="subunit">
    <text evidence="4 15 16">Homodimer.</text>
</comment>
<evidence type="ECO:0000256" key="10">
    <source>
        <dbReference type="ARBA" id="ARBA00022691"/>
    </source>
</evidence>
<dbReference type="Gene3D" id="1.10.1270.20">
    <property type="entry name" value="tRNA(m1g37)methyltransferase, domain 2"/>
    <property type="match status" value="1"/>
</dbReference>
<dbReference type="PANTHER" id="PTHR46417">
    <property type="entry name" value="TRNA (GUANINE-N(1)-)-METHYLTRANSFERASE"/>
    <property type="match status" value="1"/>
</dbReference>
<dbReference type="InterPro" id="IPR029026">
    <property type="entry name" value="tRNA_m1G_MTases_N"/>
</dbReference>
<keyword evidence="9 15" id="KW-0808">Transferase</keyword>
<evidence type="ECO:0000259" key="17">
    <source>
        <dbReference type="Pfam" id="PF01746"/>
    </source>
</evidence>
<dbReference type="InterPro" id="IPR002649">
    <property type="entry name" value="tRNA_m1G_MeTrfase_TrmD"/>
</dbReference>
<evidence type="ECO:0000256" key="8">
    <source>
        <dbReference type="ARBA" id="ARBA00022603"/>
    </source>
</evidence>
<comment type="similarity">
    <text evidence="3 15 16">Belongs to the RNA methyltransferase TrmD family.</text>
</comment>
<comment type="function">
    <text evidence="1 15 16">Specifically methylates guanosine-37 in various tRNAs.</text>
</comment>
<dbReference type="GO" id="GO:0052906">
    <property type="term" value="F:tRNA (guanine(37)-N1)-methyltransferase activity"/>
    <property type="evidence" value="ECO:0007669"/>
    <property type="project" value="UniProtKB-EC"/>
</dbReference>
<dbReference type="EC" id="2.1.1.228" evidence="5 15"/>
<dbReference type="NCBIfam" id="NF000648">
    <property type="entry name" value="PRK00026.1"/>
    <property type="match status" value="1"/>
</dbReference>
<gene>
    <name evidence="15 18" type="primary">trmD</name>
    <name evidence="18" type="ORF">LBV24_05885</name>
</gene>
<dbReference type="InterPro" id="IPR029028">
    <property type="entry name" value="Alpha/beta_knot_MTases"/>
</dbReference>
<dbReference type="SUPFAM" id="SSF75217">
    <property type="entry name" value="alpha/beta knot"/>
    <property type="match status" value="1"/>
</dbReference>
<evidence type="ECO:0000256" key="13">
    <source>
        <dbReference type="ARBA" id="ARBA00033392"/>
    </source>
</evidence>
<keyword evidence="7 15" id="KW-0963">Cytoplasm</keyword>
<dbReference type="CDD" id="cd18080">
    <property type="entry name" value="TrmD-like"/>
    <property type="match status" value="1"/>
</dbReference>
<evidence type="ECO:0000256" key="9">
    <source>
        <dbReference type="ARBA" id="ARBA00022679"/>
    </source>
</evidence>
<keyword evidence="8 15" id="KW-0489">Methyltransferase</keyword>
<comment type="subcellular location">
    <subcellularLocation>
        <location evidence="2 15 16">Cytoplasm</location>
    </subcellularLocation>
</comment>
<dbReference type="InterPro" id="IPR016009">
    <property type="entry name" value="tRNA_MeTrfase_TRMD/TRM10"/>
</dbReference>
<dbReference type="GO" id="GO:0032259">
    <property type="term" value="P:methylation"/>
    <property type="evidence" value="ECO:0007669"/>
    <property type="project" value="UniProtKB-KW"/>
</dbReference>
<name>A0ABS7XYK0_9FLAO</name>
<dbReference type="Gene3D" id="3.40.1280.10">
    <property type="match status" value="1"/>
</dbReference>
<dbReference type="PIRSF" id="PIRSF000386">
    <property type="entry name" value="tRNA_mtase"/>
    <property type="match status" value="1"/>
</dbReference>
<evidence type="ECO:0000256" key="4">
    <source>
        <dbReference type="ARBA" id="ARBA00011738"/>
    </source>
</evidence>
<dbReference type="InterPro" id="IPR023148">
    <property type="entry name" value="tRNA_m1G_MeTrfase_C_sf"/>
</dbReference>
<evidence type="ECO:0000256" key="5">
    <source>
        <dbReference type="ARBA" id="ARBA00012807"/>
    </source>
</evidence>
<evidence type="ECO:0000256" key="1">
    <source>
        <dbReference type="ARBA" id="ARBA00002634"/>
    </source>
</evidence>
<reference evidence="19" key="1">
    <citation type="submission" date="2023-07" db="EMBL/GenBank/DDBJ databases">
        <authorList>
            <person name="Yue Y."/>
        </authorList>
    </citation>
    <scope>NUCLEOTIDE SEQUENCE [LARGE SCALE GENOMIC DNA]</scope>
    <source>
        <strain evidence="19">2Y89</strain>
    </source>
</reference>
<dbReference type="HAMAP" id="MF_00605">
    <property type="entry name" value="TrmD"/>
    <property type="match status" value="1"/>
</dbReference>
<keyword evidence="11 15" id="KW-0819">tRNA processing</keyword>
<evidence type="ECO:0000313" key="19">
    <source>
        <dbReference type="Proteomes" id="UP001198402"/>
    </source>
</evidence>
<accession>A0ABS7XYK0</accession>
<evidence type="ECO:0000256" key="12">
    <source>
        <dbReference type="ARBA" id="ARBA00029736"/>
    </source>
</evidence>
<feature type="binding site" evidence="15">
    <location>
        <position position="112"/>
    </location>
    <ligand>
        <name>S-adenosyl-L-methionine</name>
        <dbReference type="ChEBI" id="CHEBI:59789"/>
    </ligand>
</feature>
<evidence type="ECO:0000256" key="2">
    <source>
        <dbReference type="ARBA" id="ARBA00004496"/>
    </source>
</evidence>
<feature type="domain" description="tRNA methyltransferase TRMD/TRM10-type" evidence="17">
    <location>
        <begin position="1"/>
        <end position="224"/>
    </location>
</feature>